<organism evidence="2 3">
    <name type="scientific">Lecanosticta acicola</name>
    <dbReference type="NCBI Taxonomy" id="111012"/>
    <lineage>
        <taxon>Eukaryota</taxon>
        <taxon>Fungi</taxon>
        <taxon>Dikarya</taxon>
        <taxon>Ascomycota</taxon>
        <taxon>Pezizomycotina</taxon>
        <taxon>Dothideomycetes</taxon>
        <taxon>Dothideomycetidae</taxon>
        <taxon>Mycosphaerellales</taxon>
        <taxon>Mycosphaerellaceae</taxon>
        <taxon>Lecanosticta</taxon>
    </lineage>
</organism>
<comment type="caution">
    <text evidence="2">The sequence shown here is derived from an EMBL/GenBank/DDBJ whole genome shotgun (WGS) entry which is preliminary data.</text>
</comment>
<feature type="compositionally biased region" description="Low complexity" evidence="1">
    <location>
        <begin position="53"/>
        <end position="66"/>
    </location>
</feature>
<sequence>MPKWDDAADRQMLLSIINLAAPKIEWEQLRASMGEEYTLESLKQRYRKLRNLAKGNPAGATAPATPSSEREKEKTTPAKKGTAKKVTGKRWHLPPTTSRLEGLMMRRAEGHHNQRETHSGQERLPGSILLRLTRWDCM</sequence>
<dbReference type="AlphaFoldDB" id="A0AAI8YSW7"/>
<dbReference type="Proteomes" id="UP001296104">
    <property type="component" value="Unassembled WGS sequence"/>
</dbReference>
<gene>
    <name evidence="2" type="ORF">LECACI_7A001389</name>
</gene>
<feature type="compositionally biased region" description="Basic residues" evidence="1">
    <location>
        <begin position="81"/>
        <end position="92"/>
    </location>
</feature>
<evidence type="ECO:0000256" key="1">
    <source>
        <dbReference type="SAM" id="MobiDB-lite"/>
    </source>
</evidence>
<accession>A0AAI8YSW7</accession>
<protein>
    <submittedName>
        <fullName evidence="2">Uncharacterized protein</fullName>
    </submittedName>
</protein>
<evidence type="ECO:0000313" key="2">
    <source>
        <dbReference type="EMBL" id="CAK3834089.1"/>
    </source>
</evidence>
<feature type="region of interest" description="Disordered" evidence="1">
    <location>
        <begin position="51"/>
        <end position="100"/>
    </location>
</feature>
<evidence type="ECO:0000313" key="3">
    <source>
        <dbReference type="Proteomes" id="UP001296104"/>
    </source>
</evidence>
<name>A0AAI8YSW7_9PEZI</name>
<reference evidence="2" key="1">
    <citation type="submission" date="2023-11" db="EMBL/GenBank/DDBJ databases">
        <authorList>
            <person name="Alioto T."/>
            <person name="Alioto T."/>
            <person name="Gomez Garrido J."/>
        </authorList>
    </citation>
    <scope>NUCLEOTIDE SEQUENCE</scope>
</reference>
<dbReference type="EMBL" id="CAVMBE010000005">
    <property type="protein sequence ID" value="CAK3834089.1"/>
    <property type="molecule type" value="Genomic_DNA"/>
</dbReference>
<keyword evidence="3" id="KW-1185">Reference proteome</keyword>
<proteinExistence type="predicted"/>